<sequence length="516" mass="55796">MKILRLPLLLVGLSFAMLSTSCSEDGLDGINGKDGIDGQNGQDGKAGEDAALLLDTDMFFDKSIIEPLVTVNPSFNGVKAYSLLTSVDVVGDNFQIASTVDGAGLIKDGEDGFIYVVNCEDAKAIARLRLDKNLNPISGDYLLNSGVADYSRQCSGTMWEKEIHGGDKDVFLSASEESVSNVVKEIDPRIETPNPTGDYGNKALGQFLWENAVPLPKNTYPGKTVILGGNDLDGGQPILYMSENGDVDRTNGKVYVLRTKQISDGAGGIIDAPAGERHDESDFDLKNTYDVEFLEIPNAKNLSTNETSNYYKNTLFATSFVRMEDLDYQKGNDENARNIYFAVTGKGAGKGTVNDQGNVYKLVLDADSPLTGKLTKIISGNDSDKGKDGYLRPLQSPDNVCVTENYVYFQEDPNGGTWNRGHAASIYQSDLQGNNVRNVLDLKVKSLGNNSLSIVESGEFGALTDVSDKVGVPGTFLLNIQVKYWQDNAFKALDGHDGPGESDRASQIVILRGLPQ</sequence>
<dbReference type="PROSITE" id="PS51257">
    <property type="entry name" value="PROKAR_LIPOPROTEIN"/>
    <property type="match status" value="1"/>
</dbReference>
<gene>
    <name evidence="2" type="ORF">FHR24_001451</name>
</gene>
<evidence type="ECO:0000256" key="1">
    <source>
        <dbReference type="SAM" id="SignalP"/>
    </source>
</evidence>
<evidence type="ECO:0000313" key="2">
    <source>
        <dbReference type="EMBL" id="NIJ45012.1"/>
    </source>
</evidence>
<feature type="chain" id="PRO_5045067101" description="Phosphatase" evidence="1">
    <location>
        <begin position="24"/>
        <end position="516"/>
    </location>
</feature>
<dbReference type="RefSeq" id="WP_167186094.1">
    <property type="nucleotide sequence ID" value="NZ_JAASQL010000001.1"/>
</dbReference>
<organism evidence="2 3">
    <name type="scientific">Wenyingzhuangia heitensis</name>
    <dbReference type="NCBI Taxonomy" id="1487859"/>
    <lineage>
        <taxon>Bacteria</taxon>
        <taxon>Pseudomonadati</taxon>
        <taxon>Bacteroidota</taxon>
        <taxon>Flavobacteriia</taxon>
        <taxon>Flavobacteriales</taxon>
        <taxon>Flavobacteriaceae</taxon>
        <taxon>Wenyingzhuangia</taxon>
    </lineage>
</organism>
<reference evidence="2 3" key="1">
    <citation type="submission" date="2020-03" db="EMBL/GenBank/DDBJ databases">
        <title>Genomic Encyclopedia of Type Strains, Phase IV (KMG-IV): sequencing the most valuable type-strain genomes for metagenomic binning, comparative biology and taxonomic classification.</title>
        <authorList>
            <person name="Goeker M."/>
        </authorList>
    </citation>
    <scope>NUCLEOTIDE SEQUENCE [LARGE SCALE GENOMIC DNA]</scope>
    <source>
        <strain evidence="2 3">DSM 101599</strain>
    </source>
</reference>
<evidence type="ECO:0008006" key="4">
    <source>
        <dbReference type="Google" id="ProtNLM"/>
    </source>
</evidence>
<evidence type="ECO:0000313" key="3">
    <source>
        <dbReference type="Proteomes" id="UP000745859"/>
    </source>
</evidence>
<accession>A0ABX0U866</accession>
<dbReference type="Proteomes" id="UP000745859">
    <property type="component" value="Unassembled WGS sequence"/>
</dbReference>
<protein>
    <recommendedName>
        <fullName evidence="4">Phosphatase</fullName>
    </recommendedName>
</protein>
<keyword evidence="1" id="KW-0732">Signal</keyword>
<keyword evidence="3" id="KW-1185">Reference proteome</keyword>
<proteinExistence type="predicted"/>
<feature type="signal peptide" evidence="1">
    <location>
        <begin position="1"/>
        <end position="23"/>
    </location>
</feature>
<comment type="caution">
    <text evidence="2">The sequence shown here is derived from an EMBL/GenBank/DDBJ whole genome shotgun (WGS) entry which is preliminary data.</text>
</comment>
<dbReference type="EMBL" id="JAASQL010000001">
    <property type="protein sequence ID" value="NIJ45012.1"/>
    <property type="molecule type" value="Genomic_DNA"/>
</dbReference>
<name>A0ABX0U866_9FLAO</name>